<dbReference type="Proteomes" id="UP001500622">
    <property type="component" value="Unassembled WGS sequence"/>
</dbReference>
<evidence type="ECO:0000313" key="2">
    <source>
        <dbReference type="EMBL" id="GAA4423216.1"/>
    </source>
</evidence>
<dbReference type="EMBL" id="BAABGN010000008">
    <property type="protein sequence ID" value="GAA4423216.1"/>
    <property type="molecule type" value="Genomic_DNA"/>
</dbReference>
<keyword evidence="3" id="KW-1185">Reference proteome</keyword>
<evidence type="ECO:0000313" key="3">
    <source>
        <dbReference type="Proteomes" id="UP001500622"/>
    </source>
</evidence>
<gene>
    <name evidence="2" type="ORF">GCM10023169_18550</name>
</gene>
<proteinExistence type="predicted"/>
<evidence type="ECO:0000256" key="1">
    <source>
        <dbReference type="SAM" id="MobiDB-lite"/>
    </source>
</evidence>
<comment type="caution">
    <text evidence="2">The sequence shown here is derived from an EMBL/GenBank/DDBJ whole genome shotgun (WGS) entry which is preliminary data.</text>
</comment>
<reference evidence="3" key="1">
    <citation type="journal article" date="2019" name="Int. J. Syst. Evol. Microbiol.">
        <title>The Global Catalogue of Microorganisms (GCM) 10K type strain sequencing project: providing services to taxonomists for standard genome sequencing and annotation.</title>
        <authorList>
            <consortium name="The Broad Institute Genomics Platform"/>
            <consortium name="The Broad Institute Genome Sequencing Center for Infectious Disease"/>
            <person name="Wu L."/>
            <person name="Ma J."/>
        </authorList>
    </citation>
    <scope>NUCLEOTIDE SEQUENCE [LARGE SCALE GENOMIC DNA]</scope>
    <source>
        <strain evidence="3">JCM 17810</strain>
    </source>
</reference>
<feature type="region of interest" description="Disordered" evidence="1">
    <location>
        <begin position="65"/>
        <end position="84"/>
    </location>
</feature>
<sequence length="164" mass="18104">MAIAIGMGIGVCVGVGSRNRLRRAGLGKGIDRQILRVTRRKRVLTRPAQHLQHLDRPRVTRVRLHTQTRQPDPAHHPRLSDPGLEVPLLDQSTLMSARPATHAVLGTTEPAPREHPPYIHTRTLVRTTDIDTVGVHRPLALDPAGRRKHSGPLGAERQRVGKPA</sequence>
<organism evidence="2 3">
    <name type="scientific">Georgenia halophila</name>
    <dbReference type="NCBI Taxonomy" id="620889"/>
    <lineage>
        <taxon>Bacteria</taxon>
        <taxon>Bacillati</taxon>
        <taxon>Actinomycetota</taxon>
        <taxon>Actinomycetes</taxon>
        <taxon>Micrococcales</taxon>
        <taxon>Bogoriellaceae</taxon>
        <taxon>Georgenia</taxon>
    </lineage>
</organism>
<feature type="region of interest" description="Disordered" evidence="1">
    <location>
        <begin position="141"/>
        <end position="164"/>
    </location>
</feature>
<accession>A0ABP8L695</accession>
<name>A0ABP8L695_9MICO</name>
<protein>
    <submittedName>
        <fullName evidence="2">Uncharacterized protein</fullName>
    </submittedName>
</protein>